<sequence length="109" mass="12463">MLIEQRTYTLEPGKMRQYLATYEKEGLEIQKRILGHWLGCMVTEIGPLNQVIHLWGFNSFEDRLARRARLTADPTWQSYLAKVAGLAVHQENRILLPAAFWSPPAAAQA</sequence>
<comment type="caution">
    <text evidence="3">The sequence shown here is derived from an EMBL/GenBank/DDBJ whole genome shotgun (WGS) entry which is preliminary data.</text>
</comment>
<evidence type="ECO:0000259" key="2">
    <source>
        <dbReference type="Pfam" id="PF07978"/>
    </source>
</evidence>
<evidence type="ECO:0000313" key="3">
    <source>
        <dbReference type="EMBL" id="MFC5520797.1"/>
    </source>
</evidence>
<dbReference type="PANTHER" id="PTHR21017">
    <property type="entry name" value="NIPSNAP-RELATED"/>
    <property type="match status" value="1"/>
</dbReference>
<protein>
    <submittedName>
        <fullName evidence="3">NIPSNAP family protein</fullName>
    </submittedName>
</protein>
<feature type="domain" description="NIPSNAP" evidence="2">
    <location>
        <begin position="4"/>
        <end position="100"/>
    </location>
</feature>
<dbReference type="Pfam" id="PF07978">
    <property type="entry name" value="NIPSNAP"/>
    <property type="match status" value="1"/>
</dbReference>
<evidence type="ECO:0000313" key="4">
    <source>
        <dbReference type="Proteomes" id="UP001596084"/>
    </source>
</evidence>
<dbReference type="Gene3D" id="3.30.70.100">
    <property type="match status" value="1"/>
</dbReference>
<dbReference type="SUPFAM" id="SSF54909">
    <property type="entry name" value="Dimeric alpha+beta barrel"/>
    <property type="match status" value="1"/>
</dbReference>
<comment type="similarity">
    <text evidence="1">Belongs to the NipSnap family.</text>
</comment>
<accession>A0ABW0QA80</accession>
<evidence type="ECO:0000256" key="1">
    <source>
        <dbReference type="ARBA" id="ARBA00005291"/>
    </source>
</evidence>
<dbReference type="Proteomes" id="UP001596084">
    <property type="component" value="Unassembled WGS sequence"/>
</dbReference>
<dbReference type="InterPro" id="IPR051557">
    <property type="entry name" value="NipSnap_domain"/>
</dbReference>
<dbReference type="InterPro" id="IPR012577">
    <property type="entry name" value="NIPSNAP"/>
</dbReference>
<organism evidence="3 4">
    <name type="scientific">Polaromonas jejuensis</name>
    <dbReference type="NCBI Taxonomy" id="457502"/>
    <lineage>
        <taxon>Bacteria</taxon>
        <taxon>Pseudomonadati</taxon>
        <taxon>Pseudomonadota</taxon>
        <taxon>Betaproteobacteria</taxon>
        <taxon>Burkholderiales</taxon>
        <taxon>Comamonadaceae</taxon>
        <taxon>Polaromonas</taxon>
    </lineage>
</organism>
<gene>
    <name evidence="3" type="ORF">ACFPP7_07670</name>
</gene>
<name>A0ABW0QA80_9BURK</name>
<reference evidence="4" key="1">
    <citation type="journal article" date="2019" name="Int. J. Syst. Evol. Microbiol.">
        <title>The Global Catalogue of Microorganisms (GCM) 10K type strain sequencing project: providing services to taxonomists for standard genome sequencing and annotation.</title>
        <authorList>
            <consortium name="The Broad Institute Genomics Platform"/>
            <consortium name="The Broad Institute Genome Sequencing Center for Infectious Disease"/>
            <person name="Wu L."/>
            <person name="Ma J."/>
        </authorList>
    </citation>
    <scope>NUCLEOTIDE SEQUENCE [LARGE SCALE GENOMIC DNA]</scope>
    <source>
        <strain evidence="4">CGMCC 4.7277</strain>
    </source>
</reference>
<dbReference type="RefSeq" id="WP_068831110.1">
    <property type="nucleotide sequence ID" value="NZ_JBHSMX010000011.1"/>
</dbReference>
<keyword evidence="4" id="KW-1185">Reference proteome</keyword>
<proteinExistence type="inferred from homology"/>
<dbReference type="InterPro" id="IPR011008">
    <property type="entry name" value="Dimeric_a/b-barrel"/>
</dbReference>
<dbReference type="PANTHER" id="PTHR21017:SF17">
    <property type="entry name" value="PROTEIN NIPSNAP"/>
    <property type="match status" value="1"/>
</dbReference>
<dbReference type="EMBL" id="JBHSMX010000011">
    <property type="protein sequence ID" value="MFC5520797.1"/>
    <property type="molecule type" value="Genomic_DNA"/>
</dbReference>